<dbReference type="AlphaFoldDB" id="A0A4U9TPG2"/>
<sequence>MTGWRKTLQRFSQRREALKDKARVNQRRIDEMFNTLRPRRRSDRVAHRH</sequence>
<feature type="compositionally biased region" description="Basic and acidic residues" evidence="1">
    <location>
        <begin position="13"/>
        <end position="31"/>
    </location>
</feature>
<dbReference type="EMBL" id="CABEEZ010000027">
    <property type="protein sequence ID" value="VTR22196.1"/>
    <property type="molecule type" value="Genomic_DNA"/>
</dbReference>
<name>A0A4U9TPG2_SERFO</name>
<organism evidence="2">
    <name type="scientific">Serratia fonticola</name>
    <dbReference type="NCBI Taxonomy" id="47917"/>
    <lineage>
        <taxon>Bacteria</taxon>
        <taxon>Pseudomonadati</taxon>
        <taxon>Pseudomonadota</taxon>
        <taxon>Gammaproteobacteria</taxon>
        <taxon>Enterobacterales</taxon>
        <taxon>Yersiniaceae</taxon>
        <taxon>Serratia</taxon>
    </lineage>
</organism>
<reference evidence="2" key="1">
    <citation type="submission" date="2019-05" db="EMBL/GenBank/DDBJ databases">
        <authorList>
            <consortium name="Pathogen Informatics"/>
        </authorList>
    </citation>
    <scope>NUCLEOTIDE SEQUENCE [LARGE SCALE GENOMIC DNA]</scope>
    <source>
        <strain evidence="2">NCTC12965</strain>
    </source>
</reference>
<feature type="region of interest" description="Disordered" evidence="1">
    <location>
        <begin position="1"/>
        <end position="49"/>
    </location>
</feature>
<protein>
    <submittedName>
        <fullName evidence="2">Uncharacterized protein</fullName>
    </submittedName>
</protein>
<feature type="compositionally biased region" description="Basic residues" evidence="1">
    <location>
        <begin position="37"/>
        <end position="49"/>
    </location>
</feature>
<proteinExistence type="predicted"/>
<accession>A0A4U9TPG2</accession>
<evidence type="ECO:0000256" key="1">
    <source>
        <dbReference type="SAM" id="MobiDB-lite"/>
    </source>
</evidence>
<evidence type="ECO:0000313" key="2">
    <source>
        <dbReference type="EMBL" id="VTR22196.1"/>
    </source>
</evidence>
<gene>
    <name evidence="2" type="ORF">NCTC12965_01460</name>
</gene>